<dbReference type="Proteomes" id="UP000022910">
    <property type="component" value="Unassembled WGS sequence"/>
</dbReference>
<gene>
    <name evidence="2" type="ORF">RirG_093630</name>
</gene>
<dbReference type="AlphaFoldDB" id="A0A015JJS4"/>
<organism evidence="2 3">
    <name type="scientific">Rhizophagus irregularis (strain DAOM 197198w)</name>
    <name type="common">Glomus intraradices</name>
    <dbReference type="NCBI Taxonomy" id="1432141"/>
    <lineage>
        <taxon>Eukaryota</taxon>
        <taxon>Fungi</taxon>
        <taxon>Fungi incertae sedis</taxon>
        <taxon>Mucoromycota</taxon>
        <taxon>Glomeromycotina</taxon>
        <taxon>Glomeromycetes</taxon>
        <taxon>Glomerales</taxon>
        <taxon>Glomeraceae</taxon>
        <taxon>Rhizophagus</taxon>
    </lineage>
</organism>
<name>A0A015JJS4_RHIIW</name>
<evidence type="ECO:0000256" key="1">
    <source>
        <dbReference type="SAM" id="MobiDB-lite"/>
    </source>
</evidence>
<protein>
    <submittedName>
        <fullName evidence="2">Uncharacterized protein</fullName>
    </submittedName>
</protein>
<evidence type="ECO:0000313" key="3">
    <source>
        <dbReference type="Proteomes" id="UP000022910"/>
    </source>
</evidence>
<sequence length="58" mass="6313">MVDLVGIEGGGNFDRYGSEHPGHPISLQQIPQQPNTQEAQDHYNPIRTTITQSIPTAG</sequence>
<keyword evidence="3" id="KW-1185">Reference proteome</keyword>
<accession>A0A015JJS4</accession>
<comment type="caution">
    <text evidence="2">The sequence shown here is derived from an EMBL/GenBank/DDBJ whole genome shotgun (WGS) entry which is preliminary data.</text>
</comment>
<proteinExistence type="predicted"/>
<reference evidence="2 3" key="1">
    <citation type="submission" date="2014-02" db="EMBL/GenBank/DDBJ databases">
        <title>Single nucleus genome sequencing reveals high similarity among nuclei of an endomycorrhizal fungus.</title>
        <authorList>
            <person name="Lin K."/>
            <person name="Geurts R."/>
            <person name="Zhang Z."/>
            <person name="Limpens E."/>
            <person name="Saunders D.G."/>
            <person name="Mu D."/>
            <person name="Pang E."/>
            <person name="Cao H."/>
            <person name="Cha H."/>
            <person name="Lin T."/>
            <person name="Zhou Q."/>
            <person name="Shang Y."/>
            <person name="Li Y."/>
            <person name="Ivanov S."/>
            <person name="Sharma T."/>
            <person name="Velzen R.V."/>
            <person name="Ruijter N.D."/>
            <person name="Aanen D.K."/>
            <person name="Win J."/>
            <person name="Kamoun S."/>
            <person name="Bisseling T."/>
            <person name="Huang S."/>
        </authorList>
    </citation>
    <scope>NUCLEOTIDE SEQUENCE [LARGE SCALE GENOMIC DNA]</scope>
    <source>
        <strain evidence="3">DAOM197198w</strain>
    </source>
</reference>
<feature type="compositionally biased region" description="Polar residues" evidence="1">
    <location>
        <begin position="46"/>
        <end position="58"/>
    </location>
</feature>
<dbReference type="HOGENOM" id="CLU_2980316_0_0_1"/>
<evidence type="ECO:0000313" key="2">
    <source>
        <dbReference type="EMBL" id="EXX69732.1"/>
    </source>
</evidence>
<feature type="region of interest" description="Disordered" evidence="1">
    <location>
        <begin position="1"/>
        <end position="58"/>
    </location>
</feature>
<dbReference type="EMBL" id="JEMT01016789">
    <property type="protein sequence ID" value="EXX69732.1"/>
    <property type="molecule type" value="Genomic_DNA"/>
</dbReference>
<feature type="compositionally biased region" description="Polar residues" evidence="1">
    <location>
        <begin position="26"/>
        <end position="38"/>
    </location>
</feature>